<sequence length="138" mass="15104">MTHKKIDTAPSNPVEKIDMRGWPAGLVELAEVVGPEAAQILQREWGGIRLYVPRSLDERHPIALAIGLEAARKLCQWRPGEQLLLPSLYAQRSRKAMIAAAKGSHAQIARALGVTDRHVRGVKAGAREADQSEPDLFG</sequence>
<name>A0A2K9NFC4_9PROT</name>
<dbReference type="AlphaFoldDB" id="A0A2K9NFC4"/>
<gene>
    <name evidence="1" type="ORF">C0V82_14190</name>
</gene>
<proteinExistence type="predicted"/>
<dbReference type="EMBL" id="CP025611">
    <property type="protein sequence ID" value="AUN31256.1"/>
    <property type="molecule type" value="Genomic_DNA"/>
</dbReference>
<reference evidence="1 2" key="1">
    <citation type="submission" date="2017-12" db="EMBL/GenBank/DDBJ databases">
        <title>Genomes of bacteria within cyanobacterial aggregates.</title>
        <authorList>
            <person name="Cai H."/>
        </authorList>
    </citation>
    <scope>NUCLEOTIDE SEQUENCE [LARGE SCALE GENOMIC DNA]</scope>
    <source>
        <strain evidence="1 2">TH16</strain>
    </source>
</reference>
<dbReference type="Proteomes" id="UP000234752">
    <property type="component" value="Chromosome eg_1"/>
</dbReference>
<evidence type="ECO:0000313" key="1">
    <source>
        <dbReference type="EMBL" id="AUN31256.1"/>
    </source>
</evidence>
<dbReference type="OrthoDB" id="7605239at2"/>
<protein>
    <submittedName>
        <fullName evidence="1">Uncharacterized protein</fullName>
    </submittedName>
</protein>
<dbReference type="KEGG" id="ncb:C0V82_14190"/>
<organism evidence="1 2">
    <name type="scientific">Niveispirillum cyanobacteriorum</name>
    <dbReference type="NCBI Taxonomy" id="1612173"/>
    <lineage>
        <taxon>Bacteria</taxon>
        <taxon>Pseudomonadati</taxon>
        <taxon>Pseudomonadota</taxon>
        <taxon>Alphaproteobacteria</taxon>
        <taxon>Rhodospirillales</taxon>
        <taxon>Azospirillaceae</taxon>
        <taxon>Niveispirillum</taxon>
    </lineage>
</organism>
<evidence type="ECO:0000313" key="2">
    <source>
        <dbReference type="Proteomes" id="UP000234752"/>
    </source>
</evidence>
<keyword evidence="2" id="KW-1185">Reference proteome</keyword>
<accession>A0A2K9NFC4</accession>
<dbReference type="RefSeq" id="WP_102112863.1">
    <property type="nucleotide sequence ID" value="NZ_BMGN01000005.1"/>
</dbReference>